<accession>A0A103Y6T6</accession>
<dbReference type="AlphaFoldDB" id="A0A103Y6T6"/>
<dbReference type="Proteomes" id="UP000243975">
    <property type="component" value="Unassembled WGS sequence"/>
</dbReference>
<organism evidence="1 2">
    <name type="scientific">Cynara cardunculus var. scolymus</name>
    <name type="common">Globe artichoke</name>
    <name type="synonym">Cynara scolymus</name>
    <dbReference type="NCBI Taxonomy" id="59895"/>
    <lineage>
        <taxon>Eukaryota</taxon>
        <taxon>Viridiplantae</taxon>
        <taxon>Streptophyta</taxon>
        <taxon>Embryophyta</taxon>
        <taxon>Tracheophyta</taxon>
        <taxon>Spermatophyta</taxon>
        <taxon>Magnoliopsida</taxon>
        <taxon>eudicotyledons</taxon>
        <taxon>Gunneridae</taxon>
        <taxon>Pentapetalae</taxon>
        <taxon>asterids</taxon>
        <taxon>campanulids</taxon>
        <taxon>Asterales</taxon>
        <taxon>Asteraceae</taxon>
        <taxon>Carduoideae</taxon>
        <taxon>Cardueae</taxon>
        <taxon>Carduinae</taxon>
        <taxon>Cynara</taxon>
    </lineage>
</organism>
<gene>
    <name evidence="1" type="ORF">Ccrd_018139</name>
</gene>
<dbReference type="EMBL" id="LEKV01002342">
    <property type="protein sequence ID" value="KVI03576.1"/>
    <property type="molecule type" value="Genomic_DNA"/>
</dbReference>
<sequence length="134" mass="15527">MGSYWCLKKWKGTTKKREVRIKILFTSLSHIDGQNPLFPRILEHEEFLYKIETSAERPCSPCFHWRMQTMCSLKYTMVHIGSLAPWFTLDPLPKSTLLHLYKFASSVVESPQVQELLVVQGTLEGDSFIHEVAL</sequence>
<keyword evidence="2" id="KW-1185">Reference proteome</keyword>
<reference evidence="1 2" key="1">
    <citation type="journal article" date="2016" name="Sci. Rep.">
        <title>The genome sequence of the outbreeding globe artichoke constructed de novo incorporating a phase-aware low-pass sequencing strategy of F1 progeny.</title>
        <authorList>
            <person name="Scaglione D."/>
            <person name="Reyes-Chin-Wo S."/>
            <person name="Acquadro A."/>
            <person name="Froenicke L."/>
            <person name="Portis E."/>
            <person name="Beitel C."/>
            <person name="Tirone M."/>
            <person name="Mauro R."/>
            <person name="Lo Monaco A."/>
            <person name="Mauromicale G."/>
            <person name="Faccioli P."/>
            <person name="Cattivelli L."/>
            <person name="Rieseberg L."/>
            <person name="Michelmore R."/>
            <person name="Lanteri S."/>
        </authorList>
    </citation>
    <scope>NUCLEOTIDE SEQUENCE [LARGE SCALE GENOMIC DNA]</scope>
    <source>
        <strain evidence="1">2C</strain>
    </source>
</reference>
<protein>
    <submittedName>
        <fullName evidence="1">Uncharacterized protein</fullName>
    </submittedName>
</protein>
<evidence type="ECO:0000313" key="2">
    <source>
        <dbReference type="Proteomes" id="UP000243975"/>
    </source>
</evidence>
<comment type="caution">
    <text evidence="1">The sequence shown here is derived from an EMBL/GenBank/DDBJ whole genome shotgun (WGS) entry which is preliminary data.</text>
</comment>
<name>A0A103Y6T6_CYNCS</name>
<evidence type="ECO:0000313" key="1">
    <source>
        <dbReference type="EMBL" id="KVI03576.1"/>
    </source>
</evidence>
<proteinExistence type="predicted"/>
<dbReference type="Gramene" id="KVI03576">
    <property type="protein sequence ID" value="KVI03576"/>
    <property type="gene ID" value="Ccrd_018139"/>
</dbReference>